<evidence type="ECO:0000313" key="1">
    <source>
        <dbReference type="EMBL" id="GBM43131.1"/>
    </source>
</evidence>
<reference evidence="1 2" key="1">
    <citation type="journal article" date="2019" name="Sci. Rep.">
        <title>Orb-weaving spider Araneus ventricosus genome elucidates the spidroin gene catalogue.</title>
        <authorList>
            <person name="Kono N."/>
            <person name="Nakamura H."/>
            <person name="Ohtoshi R."/>
            <person name="Moran D.A.P."/>
            <person name="Shinohara A."/>
            <person name="Yoshida Y."/>
            <person name="Fujiwara M."/>
            <person name="Mori M."/>
            <person name="Tomita M."/>
            <person name="Arakawa K."/>
        </authorList>
    </citation>
    <scope>NUCLEOTIDE SEQUENCE [LARGE SCALE GENOMIC DNA]</scope>
</reference>
<organism evidence="1 2">
    <name type="scientific">Araneus ventricosus</name>
    <name type="common">Orbweaver spider</name>
    <name type="synonym">Epeira ventricosa</name>
    <dbReference type="NCBI Taxonomy" id="182803"/>
    <lineage>
        <taxon>Eukaryota</taxon>
        <taxon>Metazoa</taxon>
        <taxon>Ecdysozoa</taxon>
        <taxon>Arthropoda</taxon>
        <taxon>Chelicerata</taxon>
        <taxon>Arachnida</taxon>
        <taxon>Araneae</taxon>
        <taxon>Araneomorphae</taxon>
        <taxon>Entelegynae</taxon>
        <taxon>Araneoidea</taxon>
        <taxon>Araneidae</taxon>
        <taxon>Araneus</taxon>
    </lineage>
</organism>
<dbReference type="EMBL" id="BGPR01001018">
    <property type="protein sequence ID" value="GBM43131.1"/>
    <property type="molecule type" value="Genomic_DNA"/>
</dbReference>
<sequence length="168" mass="18749">MTRYIHSPSLKARLVARVLDRGQACSSTVQDGGNAGEEFLCVGMCEAFFGYERSACIPKQIRKSCTWSFVVCTRNLIRGPRWPGDKVSALGPVDFRSETRLYQRSSIMHMDLVSVTFHLEGQLTFRWSRGGLEIVMLTHVSLPSSEHGLNLRCPSQNNLRAATNGTLI</sequence>
<dbReference type="Proteomes" id="UP000499080">
    <property type="component" value="Unassembled WGS sequence"/>
</dbReference>
<name>A0A4Y2FPP5_ARAVE</name>
<comment type="caution">
    <text evidence="1">The sequence shown here is derived from an EMBL/GenBank/DDBJ whole genome shotgun (WGS) entry which is preliminary data.</text>
</comment>
<dbReference type="AlphaFoldDB" id="A0A4Y2FPP5"/>
<evidence type="ECO:0000313" key="2">
    <source>
        <dbReference type="Proteomes" id="UP000499080"/>
    </source>
</evidence>
<protein>
    <submittedName>
        <fullName evidence="1">Uncharacterized protein</fullName>
    </submittedName>
</protein>
<keyword evidence="2" id="KW-1185">Reference proteome</keyword>
<accession>A0A4Y2FPP5</accession>
<gene>
    <name evidence="1" type="ORF">AVEN_148698_1</name>
</gene>
<proteinExistence type="predicted"/>